<organism evidence="3 4">
    <name type="scientific">Enterobacter lignolyticus (strain SCF1)</name>
    <dbReference type="NCBI Taxonomy" id="701347"/>
    <lineage>
        <taxon>Bacteria</taxon>
        <taxon>Pseudomonadati</taxon>
        <taxon>Pseudomonadota</taxon>
        <taxon>Gammaproteobacteria</taxon>
        <taxon>Enterobacterales</taxon>
        <taxon>Enterobacteriaceae</taxon>
        <taxon>Pluralibacter</taxon>
    </lineage>
</organism>
<keyword evidence="4" id="KW-1185">Reference proteome</keyword>
<dbReference type="eggNOG" id="ENOG5032WQN">
    <property type="taxonomic scope" value="Bacteria"/>
</dbReference>
<dbReference type="InterPro" id="IPR018927">
    <property type="entry name" value="Pilus_synth_Q_C"/>
</dbReference>
<feature type="signal peptide" evidence="1">
    <location>
        <begin position="1"/>
        <end position="20"/>
    </location>
</feature>
<dbReference type="RefSeq" id="WP_013365030.1">
    <property type="nucleotide sequence ID" value="NC_014618.1"/>
</dbReference>
<evidence type="ECO:0000313" key="3">
    <source>
        <dbReference type="EMBL" id="ADO47278.1"/>
    </source>
</evidence>
<accession>E3G6F5</accession>
<evidence type="ECO:0000256" key="1">
    <source>
        <dbReference type="SAM" id="SignalP"/>
    </source>
</evidence>
<dbReference type="STRING" id="701347.Entcl_1006"/>
<keyword evidence="1" id="KW-0732">Signal</keyword>
<gene>
    <name evidence="3" type="ordered locus">Entcl_1006</name>
</gene>
<dbReference type="AlphaFoldDB" id="E3G6F5"/>
<dbReference type="Proteomes" id="UP000006872">
    <property type="component" value="Chromosome"/>
</dbReference>
<feature type="domain" description="Toxin co-regulated pilus biosynthesis protein Q C-terminal" evidence="2">
    <location>
        <begin position="66"/>
        <end position="140"/>
    </location>
</feature>
<dbReference type="EMBL" id="CP002272">
    <property type="protein sequence ID" value="ADO47278.1"/>
    <property type="molecule type" value="Genomic_DNA"/>
</dbReference>
<dbReference type="HOGENOM" id="CLU_145275_0_0_6"/>
<protein>
    <submittedName>
        <fullName evidence="3">Type IV pilus biogenesis protein</fullName>
    </submittedName>
</protein>
<name>E3G6F5_ENTLS</name>
<feature type="chain" id="PRO_5003169952" evidence="1">
    <location>
        <begin position="21"/>
        <end position="142"/>
    </location>
</feature>
<sequence>MQAKWSLAIILGALSLQAIASPVASNNTKKIANPESPFSVDRLSEANVITERAKVNNNGMGSSITLNEGALLSQEVKKWAVTQNYKLLWGSDKDYIIYREVKFNGKSNEDILRSLGELFSSEQYGLVVKLYTGNNVLVIDSQ</sequence>
<reference evidence="3 4" key="2">
    <citation type="journal article" date="2011" name="Stand. Genomic Sci.">
        <title>Complete genome sequence of 'Enterobacter lignolyticus' SCF1.</title>
        <authorList>
            <person name="Deangelis K.M."/>
            <person name="D'Haeseleer P."/>
            <person name="Chivian D."/>
            <person name="Fortney J.L."/>
            <person name="Khudyakov J."/>
            <person name="Simmons B."/>
            <person name="Woo H."/>
            <person name="Arkin A.P."/>
            <person name="Davenport K.W."/>
            <person name="Goodwin L."/>
            <person name="Chen A."/>
            <person name="Ivanova N."/>
            <person name="Kyrpides N.C."/>
            <person name="Mavromatis K."/>
            <person name="Woyke T."/>
            <person name="Hazen T.C."/>
        </authorList>
    </citation>
    <scope>NUCLEOTIDE SEQUENCE [LARGE SCALE GENOMIC DNA]</scope>
    <source>
        <strain evidence="3 4">SCF1</strain>
    </source>
</reference>
<reference evidence="4" key="1">
    <citation type="submission" date="2010-10" db="EMBL/GenBank/DDBJ databases">
        <title>Complete sequence of Enterobacter cloacae SCF1.</title>
        <authorList>
            <consortium name="US DOE Joint Genome Institute"/>
            <person name="Lucas S."/>
            <person name="Copeland A."/>
            <person name="Lapidus A."/>
            <person name="Cheng J.-F."/>
            <person name="Bruce D."/>
            <person name="Goodwin L."/>
            <person name="Pitluck S."/>
            <person name="Davenport K."/>
            <person name="Detter J.C."/>
            <person name="Han C."/>
            <person name="Tapia R."/>
            <person name="Land M."/>
            <person name="Hauser L."/>
            <person name="Chang Y.-J."/>
            <person name="Jeffries C."/>
            <person name="Kyrpides N."/>
            <person name="Ivanova N."/>
            <person name="Mikhailova N."/>
            <person name="DeAngelis K."/>
            <person name="Arkin A.P."/>
            <person name="Chivian D."/>
            <person name="Edwards B."/>
            <person name="Woo H."/>
            <person name="Hazen T.C."/>
            <person name="Woyke T."/>
        </authorList>
    </citation>
    <scope>NUCLEOTIDE SEQUENCE [LARGE SCALE GENOMIC DNA]</scope>
    <source>
        <strain evidence="4">SCF1</strain>
    </source>
</reference>
<proteinExistence type="predicted"/>
<evidence type="ECO:0000313" key="4">
    <source>
        <dbReference type="Proteomes" id="UP000006872"/>
    </source>
</evidence>
<evidence type="ECO:0000259" key="2">
    <source>
        <dbReference type="Pfam" id="PF10671"/>
    </source>
</evidence>
<dbReference type="KEGG" id="esc:Entcl_1006"/>
<dbReference type="Pfam" id="PF10671">
    <property type="entry name" value="TcpQ"/>
    <property type="match status" value="1"/>
</dbReference>